<feature type="transmembrane region" description="Helical" evidence="6">
    <location>
        <begin position="320"/>
        <end position="342"/>
    </location>
</feature>
<dbReference type="GO" id="GO:0016020">
    <property type="term" value="C:membrane"/>
    <property type="evidence" value="ECO:0007669"/>
    <property type="project" value="UniProtKB-SubCell"/>
</dbReference>
<dbReference type="AlphaFoldDB" id="A0A0R2CI86"/>
<dbReference type="PANTHER" id="PTHR43243">
    <property type="entry name" value="INNER MEMBRANE TRANSPORTER YGJI-RELATED"/>
    <property type="match status" value="1"/>
</dbReference>
<feature type="transmembrane region" description="Helical" evidence="6">
    <location>
        <begin position="426"/>
        <end position="445"/>
    </location>
</feature>
<dbReference type="InterPro" id="IPR002293">
    <property type="entry name" value="AA/rel_permease1"/>
</dbReference>
<dbReference type="PATRIC" id="fig|1423810.4.peg.520"/>
<feature type="transmembrane region" description="Helical" evidence="6">
    <location>
        <begin position="394"/>
        <end position="414"/>
    </location>
</feature>
<evidence type="ECO:0000313" key="8">
    <source>
        <dbReference type="Proteomes" id="UP000051789"/>
    </source>
</evidence>
<feature type="transmembrane region" description="Helical" evidence="6">
    <location>
        <begin position="236"/>
        <end position="254"/>
    </location>
</feature>
<feature type="transmembrane region" description="Helical" evidence="6">
    <location>
        <begin position="78"/>
        <end position="98"/>
    </location>
</feature>
<keyword evidence="3 6" id="KW-0812">Transmembrane</keyword>
<comment type="subcellular location">
    <subcellularLocation>
        <location evidence="1">Membrane</location>
        <topology evidence="1">Multi-pass membrane protein</topology>
    </subcellularLocation>
</comment>
<feature type="transmembrane region" description="Helical" evidence="6">
    <location>
        <begin position="371"/>
        <end position="388"/>
    </location>
</feature>
<dbReference type="Gene3D" id="1.20.1740.10">
    <property type="entry name" value="Amino acid/polyamine transporter I"/>
    <property type="match status" value="1"/>
</dbReference>
<feature type="transmembrane region" description="Helical" evidence="6">
    <location>
        <begin position="204"/>
        <end position="224"/>
    </location>
</feature>
<evidence type="ECO:0000256" key="6">
    <source>
        <dbReference type="SAM" id="Phobius"/>
    </source>
</evidence>
<dbReference type="GO" id="GO:0015171">
    <property type="term" value="F:amino acid transmembrane transporter activity"/>
    <property type="evidence" value="ECO:0007669"/>
    <property type="project" value="TreeGrafter"/>
</dbReference>
<protein>
    <submittedName>
        <fullName evidence="7">Amino acid transporter</fullName>
    </submittedName>
</protein>
<evidence type="ECO:0000256" key="3">
    <source>
        <dbReference type="ARBA" id="ARBA00022692"/>
    </source>
</evidence>
<dbReference type="EMBL" id="AYZK01000001">
    <property type="protein sequence ID" value="KRM88217.1"/>
    <property type="molecule type" value="Genomic_DNA"/>
</dbReference>
<feature type="transmembrane region" description="Helical" evidence="6">
    <location>
        <begin position="451"/>
        <end position="471"/>
    </location>
</feature>
<dbReference type="PANTHER" id="PTHR43243:SF4">
    <property type="entry name" value="CATIONIC AMINO ACID TRANSPORTER 4"/>
    <property type="match status" value="1"/>
</dbReference>
<gene>
    <name evidence="7" type="ORF">FD19_GL000508</name>
</gene>
<accession>A0A0R2CI86</accession>
<reference evidence="7 8" key="1">
    <citation type="journal article" date="2015" name="Genome Announc.">
        <title>Expanding the biotechnology potential of lactobacilli through comparative genomics of 213 strains and associated genera.</title>
        <authorList>
            <person name="Sun Z."/>
            <person name="Harris H.M."/>
            <person name="McCann A."/>
            <person name="Guo C."/>
            <person name="Argimon S."/>
            <person name="Zhang W."/>
            <person name="Yang X."/>
            <person name="Jeffery I.B."/>
            <person name="Cooney J.C."/>
            <person name="Kagawa T.F."/>
            <person name="Liu W."/>
            <person name="Song Y."/>
            <person name="Salvetti E."/>
            <person name="Wrobel A."/>
            <person name="Rasinkangas P."/>
            <person name="Parkhill J."/>
            <person name="Rea M.C."/>
            <person name="O'Sullivan O."/>
            <person name="Ritari J."/>
            <person name="Douillard F.P."/>
            <person name="Paul Ross R."/>
            <person name="Yang R."/>
            <person name="Briner A.E."/>
            <person name="Felis G.E."/>
            <person name="de Vos W.M."/>
            <person name="Barrangou R."/>
            <person name="Klaenhammer T.R."/>
            <person name="Caufield P.W."/>
            <person name="Cui Y."/>
            <person name="Zhang H."/>
            <person name="O'Toole P.W."/>
        </authorList>
    </citation>
    <scope>NUCLEOTIDE SEQUENCE [LARGE SCALE GENOMIC DNA]</scope>
    <source>
        <strain evidence="7 8">DSM 22698</strain>
    </source>
</reference>
<sequence>MPANDNVISTTSVWRNQVMSFWSKIFRKQDVHTAVLADHQLARTMTTRDLIALGIGAVIGTGIFILPGTVAATTAGPGIAISFILAAVVCSLAAMCYAEFSSSLPIAGSAYAYGNIVFGQIIGWIIGWALILEYMLAVASVSTGFAGYFSSLLSGFGIHLPRAISGAFDPAHGTYINLVAIIVVLIVGLMLSRGMQTSMVVSRTMVLIKIAIIILFVGVGLFFIRPVNWHPYMPFGFKGVLGGASTVFFAYLGFDAVSASAPEVKKPQHTLPRGIIGTLIIATILYVAVAVVLTGMVKYTRLDVANPVSFALQVVHQPQLAGIIAIGAMAGMFTMMLTMVYSSSRLVYAIGRDGLLPRWFGHVRNQLPNNSLWVVTTIIAVMGGFIPLDQLVNLVNIGTLIAFAFVSIGIIPLRRHGDIHNTGFRVPGYPVVPVLSFIFCLVFMSQLSKETWMMSGIWFALGLVIYFTYGYRHGQLPTPQSPQRDQ</sequence>
<evidence type="ECO:0000256" key="5">
    <source>
        <dbReference type="ARBA" id="ARBA00023136"/>
    </source>
</evidence>
<feature type="transmembrane region" description="Helical" evidence="6">
    <location>
        <begin position="50"/>
        <end position="72"/>
    </location>
</feature>
<evidence type="ECO:0000256" key="1">
    <source>
        <dbReference type="ARBA" id="ARBA00004141"/>
    </source>
</evidence>
<feature type="transmembrane region" description="Helical" evidence="6">
    <location>
        <begin position="275"/>
        <end position="300"/>
    </location>
</feature>
<dbReference type="Pfam" id="PF13520">
    <property type="entry name" value="AA_permease_2"/>
    <property type="match status" value="1"/>
</dbReference>
<keyword evidence="4 6" id="KW-1133">Transmembrane helix</keyword>
<organism evidence="7 8">
    <name type="scientific">Lacticaseibacillus thailandensis DSM 22698 = JCM 13996</name>
    <dbReference type="NCBI Taxonomy" id="1423810"/>
    <lineage>
        <taxon>Bacteria</taxon>
        <taxon>Bacillati</taxon>
        <taxon>Bacillota</taxon>
        <taxon>Bacilli</taxon>
        <taxon>Lactobacillales</taxon>
        <taxon>Lactobacillaceae</taxon>
        <taxon>Lacticaseibacillus</taxon>
    </lineage>
</organism>
<name>A0A0R2CI86_9LACO</name>
<feature type="transmembrane region" description="Helical" evidence="6">
    <location>
        <begin position="110"/>
        <end position="131"/>
    </location>
</feature>
<keyword evidence="8" id="KW-1185">Reference proteome</keyword>
<keyword evidence="2" id="KW-0813">Transport</keyword>
<feature type="transmembrane region" description="Helical" evidence="6">
    <location>
        <begin position="175"/>
        <end position="192"/>
    </location>
</feature>
<keyword evidence="5 6" id="KW-0472">Membrane</keyword>
<dbReference type="Proteomes" id="UP000051789">
    <property type="component" value="Unassembled WGS sequence"/>
</dbReference>
<evidence type="ECO:0000256" key="2">
    <source>
        <dbReference type="ARBA" id="ARBA00022448"/>
    </source>
</evidence>
<dbReference type="STRING" id="1423810.FD19_GL000508"/>
<dbReference type="PIRSF" id="PIRSF006060">
    <property type="entry name" value="AA_transporter"/>
    <property type="match status" value="1"/>
</dbReference>
<evidence type="ECO:0000256" key="4">
    <source>
        <dbReference type="ARBA" id="ARBA00022989"/>
    </source>
</evidence>
<proteinExistence type="predicted"/>
<comment type="caution">
    <text evidence="7">The sequence shown here is derived from an EMBL/GenBank/DDBJ whole genome shotgun (WGS) entry which is preliminary data.</text>
</comment>
<evidence type="ECO:0000313" key="7">
    <source>
        <dbReference type="EMBL" id="KRM88217.1"/>
    </source>
</evidence>